<dbReference type="EMBL" id="OZ021737">
    <property type="protein sequence ID" value="CAK9317291.1"/>
    <property type="molecule type" value="Genomic_DNA"/>
</dbReference>
<keyword evidence="2" id="KW-1185">Reference proteome</keyword>
<name>A0ABP0YCI6_9ROSI</name>
<evidence type="ECO:0000313" key="2">
    <source>
        <dbReference type="Proteomes" id="UP001642487"/>
    </source>
</evidence>
<evidence type="ECO:0000313" key="1">
    <source>
        <dbReference type="EMBL" id="CAK9317291.1"/>
    </source>
</evidence>
<gene>
    <name evidence="1" type="ORF">CITCOLO1_LOCUS9193</name>
</gene>
<protein>
    <submittedName>
        <fullName evidence="1">Uncharacterized protein</fullName>
    </submittedName>
</protein>
<organism evidence="1 2">
    <name type="scientific">Citrullus colocynthis</name>
    <name type="common">colocynth</name>
    <dbReference type="NCBI Taxonomy" id="252529"/>
    <lineage>
        <taxon>Eukaryota</taxon>
        <taxon>Viridiplantae</taxon>
        <taxon>Streptophyta</taxon>
        <taxon>Embryophyta</taxon>
        <taxon>Tracheophyta</taxon>
        <taxon>Spermatophyta</taxon>
        <taxon>Magnoliopsida</taxon>
        <taxon>eudicotyledons</taxon>
        <taxon>Gunneridae</taxon>
        <taxon>Pentapetalae</taxon>
        <taxon>rosids</taxon>
        <taxon>fabids</taxon>
        <taxon>Cucurbitales</taxon>
        <taxon>Cucurbitaceae</taxon>
        <taxon>Benincaseae</taxon>
        <taxon>Citrullus</taxon>
    </lineage>
</organism>
<dbReference type="Proteomes" id="UP001642487">
    <property type="component" value="Chromosome 3"/>
</dbReference>
<proteinExistence type="predicted"/>
<reference evidence="1 2" key="1">
    <citation type="submission" date="2024-03" db="EMBL/GenBank/DDBJ databases">
        <authorList>
            <person name="Gkanogiannis A."/>
            <person name="Becerra Lopez-Lavalle L."/>
        </authorList>
    </citation>
    <scope>NUCLEOTIDE SEQUENCE [LARGE SCALE GENOMIC DNA]</scope>
</reference>
<accession>A0ABP0YCI6</accession>
<sequence>MYTNLPDDIDYSELQQLFLSFEGISSNSTPSTYYVLVVKLPAMLTSAMGPIRAIMFASKARVHLAPNRALLDTAMGEREDPSSRTLNISTPSQKEVAMGQIPDHSIPQEKTPGACGGRSDFKIVGQFYNCREIGELKYYYYYYYYYVQYLKGAESLSPSASSLPLVPLLQRISNG</sequence>